<proteinExistence type="predicted"/>
<reference evidence="1 2" key="1">
    <citation type="journal article" date="2016" name="Nat. Commun.">
        <title>Thousands of microbial genomes shed light on interconnected biogeochemical processes in an aquifer system.</title>
        <authorList>
            <person name="Anantharaman K."/>
            <person name="Brown C.T."/>
            <person name="Hug L.A."/>
            <person name="Sharon I."/>
            <person name="Castelle C.J."/>
            <person name="Probst A.J."/>
            <person name="Thomas B.C."/>
            <person name="Singh A."/>
            <person name="Wilkins M.J."/>
            <person name="Karaoz U."/>
            <person name="Brodie E.L."/>
            <person name="Williams K.H."/>
            <person name="Hubbard S.S."/>
            <person name="Banfield J.F."/>
        </authorList>
    </citation>
    <scope>NUCLEOTIDE SEQUENCE [LARGE SCALE GENOMIC DNA]</scope>
</reference>
<evidence type="ECO:0000313" key="2">
    <source>
        <dbReference type="Proteomes" id="UP000176648"/>
    </source>
</evidence>
<evidence type="ECO:0000313" key="1">
    <source>
        <dbReference type="EMBL" id="OGY96179.1"/>
    </source>
</evidence>
<accession>A0A1G2C602</accession>
<dbReference type="AlphaFoldDB" id="A0A1G2C602"/>
<comment type="caution">
    <text evidence="1">The sequence shown here is derived from an EMBL/GenBank/DDBJ whole genome shotgun (WGS) entry which is preliminary data.</text>
</comment>
<organism evidence="1 2">
    <name type="scientific">Candidatus Liptonbacteria bacterium GWB1_49_6</name>
    <dbReference type="NCBI Taxonomy" id="1798644"/>
    <lineage>
        <taxon>Bacteria</taxon>
        <taxon>Candidatus Liptoniibacteriota</taxon>
    </lineage>
</organism>
<name>A0A1G2C602_9BACT</name>
<dbReference type="Proteomes" id="UP000176648">
    <property type="component" value="Unassembled WGS sequence"/>
</dbReference>
<protein>
    <submittedName>
        <fullName evidence="1">Uncharacterized protein</fullName>
    </submittedName>
</protein>
<sequence length="492" mass="49499">MKFIKKYWLVGSLTGIFLFLSVSGFVFAITPPGGSGGTGSGSIATDASGNIGIRKNPDVGTTYELDVAGDIRGTSLTGTFLGDVPATRVSGGGTFGSLVSGGNYTFPASLGVGGVTSFGAKFDVDGGSGVAGRFKSSADGDTFIIYNSKIGVDRVVTRFANNSGWNVTGAGGIQRGYAVRNSDDTIELAAMRGDGSIVVRNALNTADAMVIRNDGSGYFSSYVKIGTTAITTPAAGMIRWTGTNFEGNYTGAAGGWASLGGGSGWTDDGAIVRLSLASDNVGIGAATAVEKLDVNGAIKIGTSAGTTAGAIRWNAAATQFEGNYGGATQWASLGGGGWTKSGANVVLSTVADNVGIGAVSSGDKLHVQGSARVTNNLYVLGGTSVTPAGTAPLEVYGGASPAMRVRNVPLWTMGASDNLVDLGNINSGDLGTILKITTANPNAANTANAAVMIGRVGISTSTTFTLSSNATNTLEVKGTIYADRVLNAVYAP</sequence>
<dbReference type="EMBL" id="MHKU01000041">
    <property type="protein sequence ID" value="OGY96179.1"/>
    <property type="molecule type" value="Genomic_DNA"/>
</dbReference>
<gene>
    <name evidence="1" type="ORF">A2122_00105</name>
</gene>